<dbReference type="PANTHER" id="PTHR19325:SF560">
    <property type="entry name" value="SUSHI, VON WILLEBRAND FACTOR TYPE A, EGF AND PENTRAXIN DOMAIN-CONTAINING PROTEIN 1"/>
    <property type="match status" value="1"/>
</dbReference>
<dbReference type="SUPFAM" id="SSF57535">
    <property type="entry name" value="Complement control module/SCR domain"/>
    <property type="match status" value="2"/>
</dbReference>
<dbReference type="InterPro" id="IPR050350">
    <property type="entry name" value="Compl-Cell_Adhes-Reg"/>
</dbReference>
<dbReference type="CDD" id="cd00033">
    <property type="entry name" value="CCP"/>
    <property type="match status" value="2"/>
</dbReference>
<dbReference type="OrthoDB" id="6515930at2759"/>
<reference evidence="9 10" key="1">
    <citation type="submission" date="2020-06" db="EMBL/GenBank/DDBJ databases">
        <authorList>
            <person name="Li R."/>
            <person name="Bekaert M."/>
        </authorList>
    </citation>
    <scope>NUCLEOTIDE SEQUENCE [LARGE SCALE GENOMIC DNA]</scope>
    <source>
        <strain evidence="10">wild</strain>
    </source>
</reference>
<evidence type="ECO:0000256" key="3">
    <source>
        <dbReference type="ARBA" id="ARBA00023157"/>
    </source>
</evidence>
<dbReference type="PANTHER" id="PTHR19325">
    <property type="entry name" value="COMPLEMENT COMPONENT-RELATED SUSHI DOMAIN-CONTAINING"/>
    <property type="match status" value="1"/>
</dbReference>
<proteinExistence type="predicted"/>
<dbReference type="PROSITE" id="PS50923">
    <property type="entry name" value="SUSHI"/>
    <property type="match status" value="2"/>
</dbReference>
<evidence type="ECO:0000256" key="6">
    <source>
        <dbReference type="SAM" id="MobiDB-lite"/>
    </source>
</evidence>
<evidence type="ECO:0000256" key="7">
    <source>
        <dbReference type="SAM" id="Phobius"/>
    </source>
</evidence>
<evidence type="ECO:0000313" key="9">
    <source>
        <dbReference type="EMBL" id="CAC5375589.1"/>
    </source>
</evidence>
<keyword evidence="1 5" id="KW-0768">Sushi</keyword>
<dbReference type="EMBL" id="CACVKT020002154">
    <property type="protein sequence ID" value="CAC5375589.1"/>
    <property type="molecule type" value="Genomic_DNA"/>
</dbReference>
<keyword evidence="7" id="KW-1133">Transmembrane helix</keyword>
<keyword evidence="7" id="KW-0472">Membrane</keyword>
<dbReference type="Proteomes" id="UP000507470">
    <property type="component" value="Unassembled WGS sequence"/>
</dbReference>
<evidence type="ECO:0000256" key="2">
    <source>
        <dbReference type="ARBA" id="ARBA00022737"/>
    </source>
</evidence>
<evidence type="ECO:0000259" key="8">
    <source>
        <dbReference type="PROSITE" id="PS50923"/>
    </source>
</evidence>
<comment type="caution">
    <text evidence="5">Lacks conserved residue(s) required for the propagation of feature annotation.</text>
</comment>
<dbReference type="InterPro" id="IPR035976">
    <property type="entry name" value="Sushi/SCR/CCP_sf"/>
</dbReference>
<evidence type="ECO:0000313" key="10">
    <source>
        <dbReference type="Proteomes" id="UP000507470"/>
    </source>
</evidence>
<gene>
    <name evidence="9" type="ORF">MCOR_12543</name>
</gene>
<dbReference type="Pfam" id="PF00084">
    <property type="entry name" value="Sushi"/>
    <property type="match status" value="1"/>
</dbReference>
<dbReference type="AlphaFoldDB" id="A0A6J8AXT3"/>
<feature type="compositionally biased region" description="Polar residues" evidence="6">
    <location>
        <begin position="404"/>
        <end position="419"/>
    </location>
</feature>
<feature type="domain" description="Sushi" evidence="8">
    <location>
        <begin position="41"/>
        <end position="105"/>
    </location>
</feature>
<keyword evidence="2" id="KW-0677">Repeat</keyword>
<feature type="domain" description="Sushi" evidence="8">
    <location>
        <begin position="1"/>
        <end position="40"/>
    </location>
</feature>
<dbReference type="SMART" id="SM00032">
    <property type="entry name" value="CCP"/>
    <property type="match status" value="1"/>
</dbReference>
<protein>
    <submittedName>
        <fullName evidence="9">CSMD</fullName>
    </submittedName>
</protein>
<feature type="region of interest" description="Disordered" evidence="6">
    <location>
        <begin position="397"/>
        <end position="419"/>
    </location>
</feature>
<organism evidence="9 10">
    <name type="scientific">Mytilus coruscus</name>
    <name type="common">Sea mussel</name>
    <dbReference type="NCBI Taxonomy" id="42192"/>
    <lineage>
        <taxon>Eukaryota</taxon>
        <taxon>Metazoa</taxon>
        <taxon>Spiralia</taxon>
        <taxon>Lophotrochozoa</taxon>
        <taxon>Mollusca</taxon>
        <taxon>Bivalvia</taxon>
        <taxon>Autobranchia</taxon>
        <taxon>Pteriomorphia</taxon>
        <taxon>Mytilida</taxon>
        <taxon>Mytiloidea</taxon>
        <taxon>Mytilidae</taxon>
        <taxon>Mytilinae</taxon>
        <taxon>Mytilus</taxon>
    </lineage>
</organism>
<evidence type="ECO:0000256" key="4">
    <source>
        <dbReference type="ARBA" id="ARBA00023180"/>
    </source>
</evidence>
<keyword evidence="10" id="KW-1185">Reference proteome</keyword>
<sequence length="478" mass="52753">MFKYGDVVNISCKQGFTGEATLSKCINMNKWNDNRPVCRVVPCPDFNMTESIELPTKLTKFHLHDIAIFKCRSGYILSGNATLTCLADNSHPVGKWSSVQPICIDNTSSAFPAAAVGAGVGSATAIILIAVIIVVLVKRRRTLKHRPQKSTIYKETPFESTVSEEAELKGDLKKFSGENDRGIIVSVINDNTYYNKVEVEGHYNNEEDGEGYYSFTLDKQIPRSAVLMKEFYDYVENEREVGGKLELEFAKLKSGLQKPTHSALKPGNKLKNKYKNMYAFWQLCDECCKLNGVWRCVYSTLYHSCETSTGNQVDTSTTTTTTTTVRTTHQAVTTSNANSHGFKKPQTTTALAYKRNVSVENTASVTLPTGAAIAIGAGSVTIVVLVVLFVYKRRKQPHNDTRDFPNSTPGINNSIGHNVPQPTGNPIYFVNGANSRAVIIFPPSLSNVQQTEQDAPPPYSFANVQQLMDSVPQTMVTQ</sequence>
<keyword evidence="4" id="KW-0325">Glycoprotein</keyword>
<accession>A0A6J8AXT3</accession>
<keyword evidence="7" id="KW-0812">Transmembrane</keyword>
<dbReference type="InterPro" id="IPR000436">
    <property type="entry name" value="Sushi_SCR_CCP_dom"/>
</dbReference>
<name>A0A6J8AXT3_MYTCO</name>
<evidence type="ECO:0000256" key="5">
    <source>
        <dbReference type="PROSITE-ProRule" id="PRU00302"/>
    </source>
</evidence>
<keyword evidence="3" id="KW-1015">Disulfide bond</keyword>
<feature type="transmembrane region" description="Helical" evidence="7">
    <location>
        <begin position="110"/>
        <end position="137"/>
    </location>
</feature>
<evidence type="ECO:0000256" key="1">
    <source>
        <dbReference type="ARBA" id="ARBA00022659"/>
    </source>
</evidence>
<dbReference type="Gene3D" id="2.10.70.10">
    <property type="entry name" value="Complement Module, domain 1"/>
    <property type="match status" value="2"/>
</dbReference>
<feature type="transmembrane region" description="Helical" evidence="7">
    <location>
        <begin position="371"/>
        <end position="391"/>
    </location>
</feature>